<accession>A0A9Q0S805</accession>
<dbReference type="AlphaFoldDB" id="A0A9Q0S805"/>
<dbReference type="EMBL" id="WJQU01000001">
    <property type="protein sequence ID" value="KAJ6647468.1"/>
    <property type="molecule type" value="Genomic_DNA"/>
</dbReference>
<dbReference type="InterPro" id="IPR019410">
    <property type="entry name" value="Methyltransf_16"/>
</dbReference>
<dbReference type="GO" id="GO:0032259">
    <property type="term" value="P:methylation"/>
    <property type="evidence" value="ECO:0007669"/>
    <property type="project" value="UniProtKB-KW"/>
</dbReference>
<dbReference type="Pfam" id="PF10294">
    <property type="entry name" value="Methyltransf_16"/>
    <property type="match status" value="1"/>
</dbReference>
<dbReference type="Proteomes" id="UP001151699">
    <property type="component" value="Chromosome A"/>
</dbReference>
<sequence length="291" mass="33206">MNKVGSTSDIDDALTVTSEIYAETDFKCQDINDLKSVSTFTFHYPNDSGNNPCETDTDGDLIVRRRKKGEITIEHHKRTDLSLVGLQVWRGALLLADYIFHNRNEFKEKRVLELGSGVGLTGIAAAIYSKDVVCTDIDVGGILNVIADNVKRNNSLIRNNVQIVELDFKAQKFSDRLESIISDIDIVICADVIYDDDLTDSFVETLTKLLEPKPNRSPPVHSPIYIALEKRYVFTVDDLESLAPCYEHFLSCIDKIRWSKRWKFESIPIDFPQYFEYERVKELVLLKLSVM</sequence>
<dbReference type="GO" id="GO:0005634">
    <property type="term" value="C:nucleus"/>
    <property type="evidence" value="ECO:0007669"/>
    <property type="project" value="TreeGrafter"/>
</dbReference>
<dbReference type="SUPFAM" id="SSF53335">
    <property type="entry name" value="S-adenosyl-L-methionine-dependent methyltransferases"/>
    <property type="match status" value="1"/>
</dbReference>
<dbReference type="PANTHER" id="PTHR23108">
    <property type="entry name" value="METHYLTRANSFERASE-RELATED"/>
    <property type="match status" value="1"/>
</dbReference>
<dbReference type="GO" id="GO:0008276">
    <property type="term" value="F:protein methyltransferase activity"/>
    <property type="evidence" value="ECO:0007669"/>
    <property type="project" value="InterPro"/>
</dbReference>
<keyword evidence="2" id="KW-1185">Reference proteome</keyword>
<dbReference type="InterPro" id="IPR038899">
    <property type="entry name" value="METTL22"/>
</dbReference>
<dbReference type="OrthoDB" id="46564at2759"/>
<evidence type="ECO:0000313" key="2">
    <source>
        <dbReference type="Proteomes" id="UP001151699"/>
    </source>
</evidence>
<dbReference type="InterPro" id="IPR029063">
    <property type="entry name" value="SAM-dependent_MTases_sf"/>
</dbReference>
<dbReference type="Gene3D" id="3.40.50.150">
    <property type="entry name" value="Vaccinia Virus protein VP39"/>
    <property type="match status" value="1"/>
</dbReference>
<feature type="non-terminal residue" evidence="1">
    <location>
        <position position="291"/>
    </location>
</feature>
<proteinExistence type="predicted"/>
<comment type="caution">
    <text evidence="1">The sequence shown here is derived from an EMBL/GenBank/DDBJ whole genome shotgun (WGS) entry which is preliminary data.</text>
</comment>
<organism evidence="1 2">
    <name type="scientific">Pseudolycoriella hygida</name>
    <dbReference type="NCBI Taxonomy" id="35572"/>
    <lineage>
        <taxon>Eukaryota</taxon>
        <taxon>Metazoa</taxon>
        <taxon>Ecdysozoa</taxon>
        <taxon>Arthropoda</taxon>
        <taxon>Hexapoda</taxon>
        <taxon>Insecta</taxon>
        <taxon>Pterygota</taxon>
        <taxon>Neoptera</taxon>
        <taxon>Endopterygota</taxon>
        <taxon>Diptera</taxon>
        <taxon>Nematocera</taxon>
        <taxon>Sciaroidea</taxon>
        <taxon>Sciaridae</taxon>
        <taxon>Pseudolycoriella</taxon>
    </lineage>
</organism>
<keyword evidence="1" id="KW-0808">Transferase</keyword>
<evidence type="ECO:0000313" key="1">
    <source>
        <dbReference type="EMBL" id="KAJ6647468.1"/>
    </source>
</evidence>
<keyword evidence="1" id="KW-0489">Methyltransferase</keyword>
<reference evidence="1" key="1">
    <citation type="submission" date="2022-07" db="EMBL/GenBank/DDBJ databases">
        <authorList>
            <person name="Trinca V."/>
            <person name="Uliana J.V.C."/>
            <person name="Torres T.T."/>
            <person name="Ward R.J."/>
            <person name="Monesi N."/>
        </authorList>
    </citation>
    <scope>NUCLEOTIDE SEQUENCE</scope>
    <source>
        <strain evidence="1">HSMRA1968</strain>
        <tissue evidence="1">Whole embryos</tissue>
    </source>
</reference>
<dbReference type="PANTHER" id="PTHR23108:SF0">
    <property type="entry name" value="METHYLTRANSFERASE-LIKE PROTEIN 22"/>
    <property type="match status" value="1"/>
</dbReference>
<name>A0A9Q0S805_9DIPT</name>
<gene>
    <name evidence="1" type="primary">Mettl22</name>
    <name evidence="1" type="ORF">Bhyg_02691</name>
</gene>
<protein>
    <submittedName>
        <fullName evidence="1">Methyltransferase-like protein 22</fullName>
    </submittedName>
</protein>